<dbReference type="InterPro" id="IPR029044">
    <property type="entry name" value="Nucleotide-diphossugar_trans"/>
</dbReference>
<dbReference type="CDD" id="cd02540">
    <property type="entry name" value="GT2_GlmU_N_bac"/>
    <property type="match status" value="1"/>
</dbReference>
<dbReference type="InterPro" id="IPR025877">
    <property type="entry name" value="MobA-like_NTP_Trfase"/>
</dbReference>
<evidence type="ECO:0000256" key="1">
    <source>
        <dbReference type="ARBA" id="ARBA00007707"/>
    </source>
</evidence>
<feature type="domain" description="MobA-like NTP transferase" evidence="9">
    <location>
        <begin position="5"/>
        <end position="129"/>
    </location>
</feature>
<comment type="function">
    <text evidence="8">Catalyzes the last two sequential reactions in the de novo biosynthetic pathway for UDP-N-acetylglucosamine (UDP-GlcNAc). The C-terminal domain catalyzes the transfer of acetyl group from acetyl coenzyme A to glucosamine-1-phosphate (GlcN-1-P) to produce N-acetylglucosamine-1-phosphate (GlcNAc-1-P), which is converted into UDP-GlcNAc by the transfer of uridine 5-monophosphate (from uridine 5-triphosphate), a reaction catalyzed by the N-terminal domain.</text>
</comment>
<dbReference type="GO" id="GO:0019134">
    <property type="term" value="F:glucosamine-1-phosphate N-acetyltransferase activity"/>
    <property type="evidence" value="ECO:0007669"/>
    <property type="project" value="UniProtKB-EC"/>
</dbReference>
<dbReference type="Pfam" id="PF12804">
    <property type="entry name" value="NTP_transf_3"/>
    <property type="match status" value="1"/>
</dbReference>
<proteinExistence type="inferred from homology"/>
<keyword evidence="5" id="KW-0012">Acyltransferase</keyword>
<evidence type="ECO:0000256" key="3">
    <source>
        <dbReference type="ARBA" id="ARBA00022679"/>
    </source>
</evidence>
<evidence type="ECO:0000313" key="11">
    <source>
        <dbReference type="Proteomes" id="UP000177177"/>
    </source>
</evidence>
<evidence type="ECO:0000256" key="8">
    <source>
        <dbReference type="ARBA" id="ARBA00049628"/>
    </source>
</evidence>
<dbReference type="SUPFAM" id="SSF53448">
    <property type="entry name" value="Nucleotide-diphospho-sugar transferases"/>
    <property type="match status" value="1"/>
</dbReference>
<dbReference type="EMBL" id="MHQN01000019">
    <property type="protein sequence ID" value="OHA03417.1"/>
    <property type="molecule type" value="Genomic_DNA"/>
</dbReference>
<keyword evidence="4" id="KW-0548">Nucleotidyltransferase</keyword>
<reference evidence="10 11" key="1">
    <citation type="journal article" date="2016" name="Nat. Commun.">
        <title>Thousands of microbial genomes shed light on interconnected biogeochemical processes in an aquifer system.</title>
        <authorList>
            <person name="Anantharaman K."/>
            <person name="Brown C.T."/>
            <person name="Hug L.A."/>
            <person name="Sharon I."/>
            <person name="Castelle C.J."/>
            <person name="Probst A.J."/>
            <person name="Thomas B.C."/>
            <person name="Singh A."/>
            <person name="Wilkins M.J."/>
            <person name="Karaoz U."/>
            <person name="Brodie E.L."/>
            <person name="Williams K.H."/>
            <person name="Hubbard S.S."/>
            <person name="Banfield J.F."/>
        </authorList>
    </citation>
    <scope>NUCLEOTIDE SEQUENCE [LARGE SCALE GENOMIC DNA]</scope>
</reference>
<comment type="catalytic activity">
    <reaction evidence="7">
        <text>N-acetyl-alpha-D-glucosamine 1-phosphate + UTP + H(+) = UDP-N-acetyl-alpha-D-glucosamine + diphosphate</text>
        <dbReference type="Rhea" id="RHEA:13509"/>
        <dbReference type="ChEBI" id="CHEBI:15378"/>
        <dbReference type="ChEBI" id="CHEBI:33019"/>
        <dbReference type="ChEBI" id="CHEBI:46398"/>
        <dbReference type="ChEBI" id="CHEBI:57705"/>
        <dbReference type="ChEBI" id="CHEBI:57776"/>
        <dbReference type="EC" id="2.7.7.23"/>
    </reaction>
</comment>
<dbReference type="AlphaFoldDB" id="A0A1G2KVF0"/>
<sequence>MNTRVIVLAAGKGTRMQSDIPKVLVPLDGRPMIQYLLDAIRVSGADQRPVLVVGHHADVLRSTLGNSYDYVYQKEQLGTGHAVQCAESLLAGTTDNIIVLYGDHPFVGADTIAKLKTLHEREGCALSMMTSIVEDFNEWRVPFGDFGRIVRDAQGRIVSIVEAKDATSAERNIREVNPAFFAFKAPWLWENLKKLKSDNAKGEYYLTDLVHIAITGGECLASMPIDPAESIGVNTPEHLTLVKAVK</sequence>
<evidence type="ECO:0000256" key="7">
    <source>
        <dbReference type="ARBA" id="ARBA00048493"/>
    </source>
</evidence>
<comment type="caution">
    <text evidence="10">The sequence shown here is derived from an EMBL/GenBank/DDBJ whole genome shotgun (WGS) entry which is preliminary data.</text>
</comment>
<keyword evidence="3" id="KW-0808">Transferase</keyword>
<dbReference type="GO" id="GO:0003977">
    <property type="term" value="F:UDP-N-acetylglucosamine diphosphorylase activity"/>
    <property type="evidence" value="ECO:0007669"/>
    <property type="project" value="UniProtKB-EC"/>
</dbReference>
<evidence type="ECO:0000256" key="2">
    <source>
        <dbReference type="ARBA" id="ARBA00007947"/>
    </source>
</evidence>
<evidence type="ECO:0000256" key="6">
    <source>
        <dbReference type="ARBA" id="ARBA00048247"/>
    </source>
</evidence>
<evidence type="ECO:0000259" key="9">
    <source>
        <dbReference type="Pfam" id="PF12804"/>
    </source>
</evidence>
<evidence type="ECO:0000313" key="10">
    <source>
        <dbReference type="EMBL" id="OHA03417.1"/>
    </source>
</evidence>
<comment type="similarity">
    <text evidence="2">In the N-terminal section; belongs to the N-acetylglucosamine-1-phosphate uridyltransferase family.</text>
</comment>
<evidence type="ECO:0000256" key="4">
    <source>
        <dbReference type="ARBA" id="ARBA00022695"/>
    </source>
</evidence>
<dbReference type="PANTHER" id="PTHR43584:SF3">
    <property type="entry name" value="BIFUNCTIONAL PROTEIN GLMU"/>
    <property type="match status" value="1"/>
</dbReference>
<comment type="catalytic activity">
    <reaction evidence="6">
        <text>alpha-D-glucosamine 1-phosphate + acetyl-CoA = N-acetyl-alpha-D-glucosamine 1-phosphate + CoA + H(+)</text>
        <dbReference type="Rhea" id="RHEA:13725"/>
        <dbReference type="ChEBI" id="CHEBI:15378"/>
        <dbReference type="ChEBI" id="CHEBI:57287"/>
        <dbReference type="ChEBI" id="CHEBI:57288"/>
        <dbReference type="ChEBI" id="CHEBI:57776"/>
        <dbReference type="ChEBI" id="CHEBI:58516"/>
        <dbReference type="EC" id="2.3.1.157"/>
    </reaction>
</comment>
<accession>A0A1G2KVF0</accession>
<comment type="similarity">
    <text evidence="1">In the C-terminal section; belongs to the transferase hexapeptide repeat family.</text>
</comment>
<dbReference type="Proteomes" id="UP000177177">
    <property type="component" value="Unassembled WGS sequence"/>
</dbReference>
<protein>
    <recommendedName>
        <fullName evidence="9">MobA-like NTP transferase domain-containing protein</fullName>
    </recommendedName>
</protein>
<dbReference type="InterPro" id="IPR050065">
    <property type="entry name" value="GlmU-like"/>
</dbReference>
<name>A0A1G2KVF0_9BACT</name>
<dbReference type="Gene3D" id="3.90.550.10">
    <property type="entry name" value="Spore Coat Polysaccharide Biosynthesis Protein SpsA, Chain A"/>
    <property type="match status" value="1"/>
</dbReference>
<gene>
    <name evidence="10" type="ORF">A3C92_01190</name>
</gene>
<dbReference type="PANTHER" id="PTHR43584">
    <property type="entry name" value="NUCLEOTIDYL TRANSFERASE"/>
    <property type="match status" value="1"/>
</dbReference>
<evidence type="ECO:0000256" key="5">
    <source>
        <dbReference type="ARBA" id="ARBA00023315"/>
    </source>
</evidence>
<organism evidence="10 11">
    <name type="scientific">Candidatus Sungbacteria bacterium RIFCSPHIGHO2_02_FULL_53_17</name>
    <dbReference type="NCBI Taxonomy" id="1802275"/>
    <lineage>
        <taxon>Bacteria</taxon>
        <taxon>Candidatus Sungiibacteriota</taxon>
    </lineage>
</organism>